<reference evidence="4" key="1">
    <citation type="submission" date="2023-01" db="EMBL/GenBank/DDBJ databases">
        <title>Exophiala dermititidis isolated from Cystic Fibrosis Patient.</title>
        <authorList>
            <person name="Kurbessoian T."/>
            <person name="Crocker A."/>
            <person name="Murante D."/>
            <person name="Hogan D.A."/>
            <person name="Stajich J.E."/>
        </authorList>
    </citation>
    <scope>NUCLEOTIDE SEQUENCE</scope>
    <source>
        <strain evidence="4">Ex8</strain>
    </source>
</reference>
<dbReference type="Proteomes" id="UP001161757">
    <property type="component" value="Unassembled WGS sequence"/>
</dbReference>
<evidence type="ECO:0000256" key="2">
    <source>
        <dbReference type="SAM" id="MobiDB-lite"/>
    </source>
</evidence>
<dbReference type="PANTHER" id="PTHR32268:SF15">
    <property type="entry name" value="HOMOSERINE ACETYLTRANSFERASE FAMILY PROTEIN (AFU_ORTHOLOGUE AFUA_1G15350)"/>
    <property type="match status" value="1"/>
</dbReference>
<evidence type="ECO:0000256" key="1">
    <source>
        <dbReference type="ARBA" id="ARBA00006886"/>
    </source>
</evidence>
<name>A0AAN6EN64_EXODE</name>
<dbReference type="EMBL" id="JAJGCB010000018">
    <property type="protein sequence ID" value="KAJ8988401.1"/>
    <property type="molecule type" value="Genomic_DNA"/>
</dbReference>
<dbReference type="AlphaFoldDB" id="A0AAN6EN64"/>
<evidence type="ECO:0000259" key="3">
    <source>
        <dbReference type="Pfam" id="PF12697"/>
    </source>
</evidence>
<sequence length="395" mass="43657">MPPPVPTYDPSGIEYFTIPDFYFSNGTTLHDVKVAYREFNRSAASSAGTVLIPTCYAGFINTTLTFTTGNTSALSKYHVVVVAMLGNGESASSSNKSFFPGPGELRYEDVVRAQHLLVTQQFGISAKHPLEAVIGFSMGGQQAYHWSVMYPSLTKRVVAICSAARTSLHNYAFLEGPIAALTNSIDYVAWRAMKEKSARGEAVGAHLKEVVPKRGLRAFARAYAAWLTSPRWFRDRLFVSDVNGVNTVEDWMQVREQGYMLWDAEDLLVLARMWQMGDVASVERQNGEGEEGEQKSGNANGGQQKNLGLSQLGGAVPDDERFVKALQSISARVLLMPCRTDQYFPPEDSEFEMKHLKNGRLAVIESSWGHIAGGGANPKDVEFMNEQIARFMQEE</sequence>
<accession>A0AAN6EN64</accession>
<dbReference type="PANTHER" id="PTHR32268">
    <property type="entry name" value="HOMOSERINE O-ACETYLTRANSFERASE"/>
    <property type="match status" value="1"/>
</dbReference>
<evidence type="ECO:0000313" key="5">
    <source>
        <dbReference type="Proteomes" id="UP001161757"/>
    </source>
</evidence>
<comment type="caution">
    <text evidence="4">The sequence shown here is derived from an EMBL/GenBank/DDBJ whole genome shotgun (WGS) entry which is preliminary data.</text>
</comment>
<feature type="region of interest" description="Disordered" evidence="2">
    <location>
        <begin position="282"/>
        <end position="311"/>
    </location>
</feature>
<organism evidence="4 5">
    <name type="scientific">Exophiala dermatitidis</name>
    <name type="common">Black yeast-like fungus</name>
    <name type="synonym">Wangiella dermatitidis</name>
    <dbReference type="NCBI Taxonomy" id="5970"/>
    <lineage>
        <taxon>Eukaryota</taxon>
        <taxon>Fungi</taxon>
        <taxon>Dikarya</taxon>
        <taxon>Ascomycota</taxon>
        <taxon>Pezizomycotina</taxon>
        <taxon>Eurotiomycetes</taxon>
        <taxon>Chaetothyriomycetidae</taxon>
        <taxon>Chaetothyriales</taxon>
        <taxon>Herpotrichiellaceae</taxon>
        <taxon>Exophiala</taxon>
    </lineage>
</organism>
<dbReference type="InterPro" id="IPR000073">
    <property type="entry name" value="AB_hydrolase_1"/>
</dbReference>
<protein>
    <recommendedName>
        <fullName evidence="3">AB hydrolase-1 domain-containing protein</fullName>
    </recommendedName>
</protein>
<dbReference type="InterPro" id="IPR008220">
    <property type="entry name" value="HAT_MetX-like"/>
</dbReference>
<gene>
    <name evidence="4" type="ORF">HRR80_007431</name>
</gene>
<dbReference type="Gene3D" id="3.40.50.1820">
    <property type="entry name" value="alpha/beta hydrolase"/>
    <property type="match status" value="1"/>
</dbReference>
<proteinExistence type="inferred from homology"/>
<feature type="compositionally biased region" description="Polar residues" evidence="2">
    <location>
        <begin position="295"/>
        <end position="309"/>
    </location>
</feature>
<dbReference type="Pfam" id="PF12697">
    <property type="entry name" value="Abhydrolase_6"/>
    <property type="match status" value="1"/>
</dbReference>
<comment type="similarity">
    <text evidence="1">Belongs to the AB hydrolase superfamily. MetX family.</text>
</comment>
<dbReference type="InterPro" id="IPR029058">
    <property type="entry name" value="AB_hydrolase_fold"/>
</dbReference>
<dbReference type="GO" id="GO:0016747">
    <property type="term" value="F:acyltransferase activity, transferring groups other than amino-acyl groups"/>
    <property type="evidence" value="ECO:0007669"/>
    <property type="project" value="InterPro"/>
</dbReference>
<feature type="domain" description="AB hydrolase-1" evidence="3">
    <location>
        <begin position="75"/>
        <end position="282"/>
    </location>
</feature>
<evidence type="ECO:0000313" key="4">
    <source>
        <dbReference type="EMBL" id="KAJ8988401.1"/>
    </source>
</evidence>
<dbReference type="SUPFAM" id="SSF53474">
    <property type="entry name" value="alpha/beta-Hydrolases"/>
    <property type="match status" value="1"/>
</dbReference>